<evidence type="ECO:0000313" key="5">
    <source>
        <dbReference type="Proteomes" id="UP000320293"/>
    </source>
</evidence>
<feature type="binding site" evidence="3">
    <location>
        <position position="252"/>
    </location>
    <ligand>
        <name>Mg(2+)</name>
        <dbReference type="ChEBI" id="CHEBI:18420"/>
    </ligand>
</feature>
<dbReference type="Gene3D" id="3.40.720.10">
    <property type="entry name" value="Alkaline Phosphatase, subunit A"/>
    <property type="match status" value="2"/>
</dbReference>
<dbReference type="Pfam" id="PF00245">
    <property type="entry name" value="Alk_phosphatase"/>
    <property type="match status" value="2"/>
</dbReference>
<dbReference type="Proteomes" id="UP000320293">
    <property type="component" value="Unassembled WGS sequence"/>
</dbReference>
<feature type="active site" description="Phosphoserine intermediate" evidence="2">
    <location>
        <position position="199"/>
    </location>
</feature>
<organism evidence="4 5">
    <name type="scientific">Microcystis aeruginosa Ma_QC_Ca_00000000_S207</name>
    <dbReference type="NCBI Taxonomy" id="2486251"/>
    <lineage>
        <taxon>Bacteria</taxon>
        <taxon>Bacillati</taxon>
        <taxon>Cyanobacteriota</taxon>
        <taxon>Cyanophyceae</taxon>
        <taxon>Oscillatoriophycideae</taxon>
        <taxon>Chroococcales</taxon>
        <taxon>Microcystaceae</taxon>
        <taxon>Microcystis</taxon>
    </lineage>
</organism>
<evidence type="ECO:0000313" key="4">
    <source>
        <dbReference type="EMBL" id="TRU48936.1"/>
    </source>
</evidence>
<dbReference type="NCBIfam" id="TIGR02595">
    <property type="entry name" value="PEP_CTERM"/>
    <property type="match status" value="1"/>
</dbReference>
<feature type="binding site" evidence="3">
    <location>
        <position position="466"/>
    </location>
    <ligand>
        <name>Mg(2+)</name>
        <dbReference type="ChEBI" id="CHEBI:18420"/>
    </ligand>
</feature>
<keyword evidence="3" id="KW-0479">Metal-binding</keyword>
<dbReference type="EMBL" id="SFBF01000157">
    <property type="protein sequence ID" value="TRU48936.1"/>
    <property type="molecule type" value="Genomic_DNA"/>
</dbReference>
<reference evidence="4 5" key="1">
    <citation type="submission" date="2019-01" db="EMBL/GenBank/DDBJ databases">
        <title>Coherence of Microcystis species and biogeography revealed through population genomics.</title>
        <authorList>
            <person name="Perez-Carrascal O.M."/>
            <person name="Terrat Y."/>
            <person name="Giani A."/>
            <person name="Fortin N."/>
            <person name="Tromas N."/>
            <person name="Shapiro B.J."/>
        </authorList>
    </citation>
    <scope>NUCLEOTIDE SEQUENCE [LARGE SCALE GENOMIC DNA]</scope>
    <source>
        <strain evidence="4">Ma_QC_Ca_00000000_S207</strain>
    </source>
</reference>
<feature type="binding site" evidence="3">
    <location>
        <position position="471"/>
    </location>
    <ligand>
        <name>Zn(2+)</name>
        <dbReference type="ChEBI" id="CHEBI:29105"/>
        <label>2</label>
    </ligand>
</feature>
<gene>
    <name evidence="4" type="ORF">EWV91_08425</name>
</gene>
<feature type="binding site" evidence="3">
    <location>
        <position position="250"/>
    </location>
    <ligand>
        <name>Mg(2+)</name>
        <dbReference type="ChEBI" id="CHEBI:18420"/>
    </ligand>
</feature>
<comment type="caution">
    <text evidence="4">The sequence shown here is derived from an EMBL/GenBank/DDBJ whole genome shotgun (WGS) entry which is preliminary data.</text>
</comment>
<comment type="cofactor">
    <cofactor evidence="3">
        <name>Zn(2+)</name>
        <dbReference type="ChEBI" id="CHEBI:29105"/>
    </cofactor>
    <text evidence="3">Binds 2 Zn(2+) ions.</text>
</comment>
<dbReference type="GO" id="GO:0004035">
    <property type="term" value="F:alkaline phosphatase activity"/>
    <property type="evidence" value="ECO:0007669"/>
    <property type="project" value="TreeGrafter"/>
</dbReference>
<evidence type="ECO:0000256" key="1">
    <source>
        <dbReference type="ARBA" id="ARBA00022553"/>
    </source>
</evidence>
<dbReference type="InterPro" id="IPR013424">
    <property type="entry name" value="Ice-binding_C"/>
</dbReference>
<dbReference type="PANTHER" id="PTHR11596">
    <property type="entry name" value="ALKALINE PHOSPHATASE"/>
    <property type="match status" value="1"/>
</dbReference>
<dbReference type="CDD" id="cd16012">
    <property type="entry name" value="ALP"/>
    <property type="match status" value="1"/>
</dbReference>
<dbReference type="GO" id="GO:0046872">
    <property type="term" value="F:metal ion binding"/>
    <property type="evidence" value="ECO:0007669"/>
    <property type="project" value="UniProtKB-KW"/>
</dbReference>
<comment type="cofactor">
    <cofactor evidence="3">
        <name>Mg(2+)</name>
        <dbReference type="ChEBI" id="CHEBI:18420"/>
    </cofactor>
    <text evidence="3">Binds 1 Mg(2+) ion.</text>
</comment>
<dbReference type="AlphaFoldDB" id="A0A552FQC6"/>
<proteinExistence type="predicted"/>
<keyword evidence="3" id="KW-0460">Magnesium</keyword>
<accession>A0A552FQC6</accession>
<dbReference type="InterPro" id="IPR017850">
    <property type="entry name" value="Alkaline_phosphatase_core_sf"/>
</dbReference>
<name>A0A552FQC6_MICAE</name>
<dbReference type="InterPro" id="IPR001952">
    <property type="entry name" value="Alkaline_phosphatase"/>
</dbReference>
<sequence>MKSNYKRSLQPICSILCWIAGIWTVGSIARPSVAGTITNTKNVIVMIGDGMGWEMTRAAAIQRQINQGATGNSLNDFYTSGQGTGLSWQTLANFGLVTTYGTTIAPANGTFSTNNSALTGSNSATGASPVRPGFTFTPTFNPGTTPTGGATNPNPFAVGNLVGYDPARGGSVPWDDAYYGGTPGAGFDREYIKYSYPDSANTATTLYTGVKSYNNAIGVDIFEKALKSTLAISAEKGKATGLVTSVPIDHATPGAAAANVNRRNKYDAIFPNLDNILQQELRIYQPTVLLGGGNPASNPLPLPPGGQVEPPVDYTYITRDTYDYLKANPINNRYGYTFIERGPDATQALLDAAALIDPDDPNGNRLLGLYGARGQNGNLPINSADGTYRNTGLDMFSLFSSAQAGDSRNIIPGIPNPDTQRPLLLGETDASFIATELNQNPRLKELTQAALDVLGRDREGFWLMVEGGDIDWAAHDNNLDNLIGATLDFNDSVQYVIDWINNNGGWEQNLLIVTADHDHYFTLRDDYPELLQTVGADDMTFSLNTPAGAGHFWGSEGATAPTGLTKYKWGNHTNRPVPVFYQGKGSEVLSSLVGQGFTDYGKSVPGIPGLLDQTHIAITQQSALETVPEPTTIAGLLGFGASLLVLRRRK</sequence>
<evidence type="ECO:0000256" key="3">
    <source>
        <dbReference type="PIRSR" id="PIRSR601952-2"/>
    </source>
</evidence>
<keyword evidence="3" id="KW-0862">Zinc</keyword>
<protein>
    <submittedName>
        <fullName evidence="4">PEP-CTERM sorting domain-containing protein</fullName>
    </submittedName>
</protein>
<dbReference type="PANTHER" id="PTHR11596:SF5">
    <property type="entry name" value="ALKALINE PHOSPHATASE"/>
    <property type="match status" value="1"/>
</dbReference>
<dbReference type="SUPFAM" id="SSF53649">
    <property type="entry name" value="Alkaline phosphatase-like"/>
    <property type="match status" value="1"/>
</dbReference>
<feature type="binding site" evidence="3">
    <location>
        <position position="516"/>
    </location>
    <ligand>
        <name>Zn(2+)</name>
        <dbReference type="ChEBI" id="CHEBI:29105"/>
        <label>2</label>
    </ligand>
</feature>
<feature type="binding site" evidence="3">
    <location>
        <position position="475"/>
    </location>
    <ligand>
        <name>Zn(2+)</name>
        <dbReference type="ChEBI" id="CHEBI:29105"/>
        <label>2</label>
    </ligand>
</feature>
<keyword evidence="1" id="KW-0597">Phosphoprotein</keyword>
<evidence type="ECO:0000256" key="2">
    <source>
        <dbReference type="PIRSR" id="PIRSR601952-1"/>
    </source>
</evidence>
<feature type="binding site" evidence="3">
    <location>
        <position position="517"/>
    </location>
    <ligand>
        <name>Zn(2+)</name>
        <dbReference type="ChEBI" id="CHEBI:29105"/>
        <label>2</label>
    </ligand>
</feature>
<dbReference type="SMART" id="SM00098">
    <property type="entry name" value="alkPPc"/>
    <property type="match status" value="1"/>
</dbReference>